<evidence type="ECO:0000313" key="1">
    <source>
        <dbReference type="EMBL" id="CAI2171839.1"/>
    </source>
</evidence>
<name>A0A9W4SJJ8_9GLOM</name>
<dbReference type="EMBL" id="CAMKVN010000867">
    <property type="protein sequence ID" value="CAI2171839.1"/>
    <property type="molecule type" value="Genomic_DNA"/>
</dbReference>
<dbReference type="Proteomes" id="UP001153678">
    <property type="component" value="Unassembled WGS sequence"/>
</dbReference>
<proteinExistence type="predicted"/>
<dbReference type="AlphaFoldDB" id="A0A9W4SJJ8"/>
<sequence length="111" mass="12915">ENKFDINQSVYTCQCDSVSSEIKDNPTNAITSLYKQIFKTQTKISGLMVIDFDKESIFNELLHNIEFCSYSISLKKVVQKFIKNKSIVEVWKSNIKISQYEGQIFGKRLEF</sequence>
<organism evidence="1 2">
    <name type="scientific">Funneliformis geosporum</name>
    <dbReference type="NCBI Taxonomy" id="1117311"/>
    <lineage>
        <taxon>Eukaryota</taxon>
        <taxon>Fungi</taxon>
        <taxon>Fungi incertae sedis</taxon>
        <taxon>Mucoromycota</taxon>
        <taxon>Glomeromycotina</taxon>
        <taxon>Glomeromycetes</taxon>
        <taxon>Glomerales</taxon>
        <taxon>Glomeraceae</taxon>
        <taxon>Funneliformis</taxon>
    </lineage>
</organism>
<evidence type="ECO:0000313" key="2">
    <source>
        <dbReference type="Proteomes" id="UP001153678"/>
    </source>
</evidence>
<comment type="caution">
    <text evidence="1">The sequence shown here is derived from an EMBL/GenBank/DDBJ whole genome shotgun (WGS) entry which is preliminary data.</text>
</comment>
<dbReference type="OrthoDB" id="2391056at2759"/>
<protein>
    <submittedName>
        <fullName evidence="1">5605_t:CDS:1</fullName>
    </submittedName>
</protein>
<keyword evidence="2" id="KW-1185">Reference proteome</keyword>
<gene>
    <name evidence="1" type="ORF">FWILDA_LOCUS5279</name>
</gene>
<feature type="non-terminal residue" evidence="1">
    <location>
        <position position="111"/>
    </location>
</feature>
<reference evidence="1" key="1">
    <citation type="submission" date="2022-08" db="EMBL/GenBank/DDBJ databases">
        <authorList>
            <person name="Kallberg Y."/>
            <person name="Tangrot J."/>
            <person name="Rosling A."/>
        </authorList>
    </citation>
    <scope>NUCLEOTIDE SEQUENCE</scope>
    <source>
        <strain evidence="1">Wild A</strain>
    </source>
</reference>
<accession>A0A9W4SJJ8</accession>